<dbReference type="InterPro" id="IPR000873">
    <property type="entry name" value="AMP-dep_synth/lig_dom"/>
</dbReference>
<dbReference type="InterPro" id="IPR042099">
    <property type="entry name" value="ANL_N_sf"/>
</dbReference>
<feature type="domain" description="AMP-dependent synthetase/ligase" evidence="3">
    <location>
        <begin position="39"/>
        <end position="397"/>
    </location>
</feature>
<dbReference type="Pfam" id="PF00501">
    <property type="entry name" value="AMP-binding"/>
    <property type="match status" value="1"/>
</dbReference>
<evidence type="ECO:0000256" key="2">
    <source>
        <dbReference type="ARBA" id="ARBA00022598"/>
    </source>
</evidence>
<protein>
    <recommendedName>
        <fullName evidence="7">Acetyl-CoA synthetase-like protein</fullName>
    </recommendedName>
</protein>
<dbReference type="Pfam" id="PF13193">
    <property type="entry name" value="AMP-binding_C"/>
    <property type="match status" value="1"/>
</dbReference>
<dbReference type="PANTHER" id="PTHR24096:SF149">
    <property type="entry name" value="AMP-BINDING DOMAIN-CONTAINING PROTEIN-RELATED"/>
    <property type="match status" value="1"/>
</dbReference>
<organism evidence="5 6">
    <name type="scientific">Exophiala sideris</name>
    <dbReference type="NCBI Taxonomy" id="1016849"/>
    <lineage>
        <taxon>Eukaryota</taxon>
        <taxon>Fungi</taxon>
        <taxon>Dikarya</taxon>
        <taxon>Ascomycota</taxon>
        <taxon>Pezizomycotina</taxon>
        <taxon>Eurotiomycetes</taxon>
        <taxon>Chaetothyriomycetidae</taxon>
        <taxon>Chaetothyriales</taxon>
        <taxon>Herpotrichiellaceae</taxon>
        <taxon>Exophiala</taxon>
    </lineage>
</organism>
<dbReference type="Gene3D" id="3.40.50.12780">
    <property type="entry name" value="N-terminal domain of ligase-like"/>
    <property type="match status" value="1"/>
</dbReference>
<dbReference type="PROSITE" id="PS00455">
    <property type="entry name" value="AMP_BINDING"/>
    <property type="match status" value="1"/>
</dbReference>
<feature type="domain" description="AMP-binding enzyme C-terminal" evidence="4">
    <location>
        <begin position="448"/>
        <end position="527"/>
    </location>
</feature>
<evidence type="ECO:0000313" key="5">
    <source>
        <dbReference type="EMBL" id="KAK5060450.1"/>
    </source>
</evidence>
<dbReference type="InterPro" id="IPR020845">
    <property type="entry name" value="AMP-binding_CS"/>
</dbReference>
<proteinExistence type="inferred from homology"/>
<keyword evidence="6" id="KW-1185">Reference proteome</keyword>
<reference evidence="5 6" key="1">
    <citation type="submission" date="2023-08" db="EMBL/GenBank/DDBJ databases">
        <title>Black Yeasts Isolated from many extreme environments.</title>
        <authorList>
            <person name="Coleine C."/>
            <person name="Stajich J.E."/>
            <person name="Selbmann L."/>
        </authorList>
    </citation>
    <scope>NUCLEOTIDE SEQUENCE [LARGE SCALE GENOMIC DNA]</scope>
    <source>
        <strain evidence="5 6">CCFEE 6328</strain>
    </source>
</reference>
<gene>
    <name evidence="5" type="ORF">LTR69_005767</name>
</gene>
<dbReference type="SUPFAM" id="SSF56801">
    <property type="entry name" value="Acetyl-CoA synthetase-like"/>
    <property type="match status" value="1"/>
</dbReference>
<comment type="similarity">
    <text evidence="1">Belongs to the ATP-dependent AMP-binding enzyme family.</text>
</comment>
<dbReference type="Gene3D" id="3.30.300.30">
    <property type="match status" value="1"/>
</dbReference>
<dbReference type="InterPro" id="IPR045851">
    <property type="entry name" value="AMP-bd_C_sf"/>
</dbReference>
<dbReference type="PANTHER" id="PTHR24096">
    <property type="entry name" value="LONG-CHAIN-FATTY-ACID--COA LIGASE"/>
    <property type="match status" value="1"/>
</dbReference>
<dbReference type="EMBL" id="JAVRRF010000011">
    <property type="protein sequence ID" value="KAK5060450.1"/>
    <property type="molecule type" value="Genomic_DNA"/>
</dbReference>
<evidence type="ECO:0008006" key="7">
    <source>
        <dbReference type="Google" id="ProtNLM"/>
    </source>
</evidence>
<evidence type="ECO:0000313" key="6">
    <source>
        <dbReference type="Proteomes" id="UP001345691"/>
    </source>
</evidence>
<dbReference type="Proteomes" id="UP001345691">
    <property type="component" value="Unassembled WGS sequence"/>
</dbReference>
<comment type="caution">
    <text evidence="5">The sequence shown here is derived from an EMBL/GenBank/DDBJ whole genome shotgun (WGS) entry which is preliminary data.</text>
</comment>
<dbReference type="CDD" id="cd05911">
    <property type="entry name" value="Firefly_Luc_like"/>
    <property type="match status" value="1"/>
</dbReference>
<sequence>MPHKSIFPDVTVPDCDLWSFLCREPQHLKGSQVIYRDLKSSCAHTFSDVCGASQKFGHCLITRWRWKKGQIFAVYSPNHIDISPLMLGILFAGGVVTPSNPDYNVNELAYQLKDSGASAIATTEAGLPVAREAADMVGIPNRRIILIDKLTTRDHAHEHWTKIRQDQLAPPTQSSDRPQLDADKDLAFLVYSSGTTGLPKGVMLSHRNVISDLLLIEGAVGQWYSKPTTKILSVLPFYHIYGLTGLVLQPLHRGIESIVMTRFQLTEFLHAIQTHQITFTYVAPPVIVKMARDPIVADYDLRSLEMITSGGAPLSSELIETIHRKFQIKINQAYGLSETSPMTHTQPWIEWHSSIGSIGKLFPNMTAKLMTTDAREVKVREVGELWLSGPNVFKGYWRNDIATSESITHDGFFKTGDIGYMDESHNFFITDRVKELIKYQGFQVAPAELEGKLMDHPDILDVAVVGVYDNFKATELCRAYIVPRDRKGTTEDAEAIIRWLAQRVVYYKRLSGGVRFLKEIPKSASGKILRRLLKEQAKQETQSRLDRARL</sequence>
<accession>A0ABR0JB64</accession>
<dbReference type="InterPro" id="IPR025110">
    <property type="entry name" value="AMP-bd_C"/>
</dbReference>
<evidence type="ECO:0000259" key="3">
    <source>
        <dbReference type="Pfam" id="PF00501"/>
    </source>
</evidence>
<name>A0ABR0JB64_9EURO</name>
<evidence type="ECO:0000256" key="1">
    <source>
        <dbReference type="ARBA" id="ARBA00006432"/>
    </source>
</evidence>
<keyword evidence="2" id="KW-0436">Ligase</keyword>
<evidence type="ECO:0000259" key="4">
    <source>
        <dbReference type="Pfam" id="PF13193"/>
    </source>
</evidence>